<organism evidence="3 4">
    <name type="scientific">Actinoplanes subglobosus</name>
    <dbReference type="NCBI Taxonomy" id="1547892"/>
    <lineage>
        <taxon>Bacteria</taxon>
        <taxon>Bacillati</taxon>
        <taxon>Actinomycetota</taxon>
        <taxon>Actinomycetes</taxon>
        <taxon>Micromonosporales</taxon>
        <taxon>Micromonosporaceae</taxon>
        <taxon>Actinoplanes</taxon>
    </lineage>
</organism>
<evidence type="ECO:0000259" key="1">
    <source>
        <dbReference type="Pfam" id="PF07477"/>
    </source>
</evidence>
<proteinExistence type="predicted"/>
<dbReference type="Proteomes" id="UP001595867">
    <property type="component" value="Unassembled WGS sequence"/>
</dbReference>
<dbReference type="InterPro" id="IPR017853">
    <property type="entry name" value="GH"/>
</dbReference>
<dbReference type="EMBL" id="JBHSBL010000024">
    <property type="protein sequence ID" value="MFC4070601.1"/>
    <property type="molecule type" value="Genomic_DNA"/>
</dbReference>
<gene>
    <name evidence="3" type="ORF">ACFO0C_37190</name>
</gene>
<dbReference type="RefSeq" id="WP_378071473.1">
    <property type="nucleotide sequence ID" value="NZ_JBHSBL010000024.1"/>
</dbReference>
<dbReference type="Pfam" id="PF07477">
    <property type="entry name" value="Glyco_hydro_67C"/>
    <property type="match status" value="1"/>
</dbReference>
<dbReference type="InterPro" id="IPR011100">
    <property type="entry name" value="Glyco_hydro_67_cat"/>
</dbReference>
<protein>
    <submittedName>
        <fullName evidence="3">Alpha-glucuronidase</fullName>
    </submittedName>
</protein>
<comment type="caution">
    <text evidence="3">The sequence shown here is derived from an EMBL/GenBank/DDBJ whole genome shotgun (WGS) entry which is preliminary data.</text>
</comment>
<feature type="domain" description="Glycosyl hydrolase family 67 C-terminal" evidence="1">
    <location>
        <begin position="438"/>
        <end position="658"/>
    </location>
</feature>
<name>A0ABV8J4X6_9ACTN</name>
<dbReference type="Gene3D" id="3.90.1330.10">
    <property type="entry name" value="Alpha-glucuronidase, C-terminal domain"/>
    <property type="match status" value="1"/>
</dbReference>
<accession>A0ABV8J4X6</accession>
<evidence type="ECO:0000313" key="3">
    <source>
        <dbReference type="EMBL" id="MFC4070601.1"/>
    </source>
</evidence>
<feature type="domain" description="Glycosyl hydrolase family 67 catalytic" evidence="2">
    <location>
        <begin position="120"/>
        <end position="437"/>
    </location>
</feature>
<dbReference type="Pfam" id="PF07488">
    <property type="entry name" value="Glyco_hydro_67M"/>
    <property type="match status" value="1"/>
</dbReference>
<dbReference type="PANTHER" id="PTHR39207">
    <property type="entry name" value="ALPHA-GLUCURONIDASE A"/>
    <property type="match status" value="1"/>
</dbReference>
<keyword evidence="4" id="KW-1185">Reference proteome</keyword>
<evidence type="ECO:0000259" key="2">
    <source>
        <dbReference type="Pfam" id="PF07488"/>
    </source>
</evidence>
<dbReference type="Gene3D" id="3.20.20.80">
    <property type="entry name" value="Glycosidases"/>
    <property type="match status" value="1"/>
</dbReference>
<dbReference type="InterPro" id="IPR037054">
    <property type="entry name" value="A-glucoronidase_C_sf"/>
</dbReference>
<reference evidence="4" key="1">
    <citation type="journal article" date="2019" name="Int. J. Syst. Evol. Microbiol.">
        <title>The Global Catalogue of Microorganisms (GCM) 10K type strain sequencing project: providing services to taxonomists for standard genome sequencing and annotation.</title>
        <authorList>
            <consortium name="The Broad Institute Genomics Platform"/>
            <consortium name="The Broad Institute Genome Sequencing Center for Infectious Disease"/>
            <person name="Wu L."/>
            <person name="Ma J."/>
        </authorList>
    </citation>
    <scope>NUCLEOTIDE SEQUENCE [LARGE SCALE GENOMIC DNA]</scope>
    <source>
        <strain evidence="4">TBRC 5832</strain>
    </source>
</reference>
<evidence type="ECO:0000313" key="4">
    <source>
        <dbReference type="Proteomes" id="UP001595867"/>
    </source>
</evidence>
<dbReference type="InterPro" id="IPR011099">
    <property type="entry name" value="Glyco_hydro_67_C"/>
</dbReference>
<sequence>MSETSSPEVHPAWLPPSAFRALGSRRVHVEASGPLADTVRAEVARACALFGGNASSPPAAADLILTLAAVPSSGSGDGFLLARRGAATIVIADGPAGLLHGLFEVVRRGEAAFAPDLADERHEPALGLRVLDHWDNVDVHPVMGQVERGYAGGSIFWHHGRLRNDLTRVRDYARLLAATGINAVTVNNVNVHRSETHLLTDRLGEVAAIASTLRPYGIRLHLAINFAAPVILGDLPTADPLDDRVRRWWRETTDRVFATIPDFGGYLVKADSEGQPGPFTYGRTHADGANMLAAALAPHDAPVRWRAFVYNHRQDWRDRSTDRARAAHDHFAPLDGQFSGNVILQVKHGPMDFQTREPVSPVLFAMPRTRVAVELQVTQEYTGQQRHVCYLPPMWSGVLAFRPDGDSGPALAERLSTRTPGGGVLSAVANVGDDPFWTGHPLAQANLYAVGRLAWSPGRDPAAILDEWITLTFPDAPRQALHDLMADSWLTYEQYTAPLGVGFMVRPGHHYGPDVDGYEYTPWGTYHFADRDGIGVDRTTATGTGFTSQYPHPWSERYESPATCPDELLLFFHHVPYTHVLHSGTTVIQHIYDTHFAGAERVADMRARWADLAGTIDPAVHARVTERLAEQLRSAEEWRDQINTYFHRKSGIPDAKGRTIH</sequence>
<dbReference type="SUPFAM" id="SSF51445">
    <property type="entry name" value="(Trans)glycosidases"/>
    <property type="match status" value="1"/>
</dbReference>
<dbReference type="PANTHER" id="PTHR39207:SF1">
    <property type="entry name" value="ALPHA-GLUCURONIDASE A"/>
    <property type="match status" value="1"/>
</dbReference>